<dbReference type="AlphaFoldDB" id="A0A9Q8QN12"/>
<dbReference type="RefSeq" id="XP_047845185.1">
    <property type="nucleotide sequence ID" value="XM_047989186.1"/>
</dbReference>
<feature type="region of interest" description="Disordered" evidence="1">
    <location>
        <begin position="293"/>
        <end position="312"/>
    </location>
</feature>
<feature type="region of interest" description="Disordered" evidence="1">
    <location>
        <begin position="383"/>
        <end position="478"/>
    </location>
</feature>
<accession>A0A9Q8QN12</accession>
<organism evidence="2 3">
    <name type="scientific">Purpureocillium takamizusanense</name>
    <dbReference type="NCBI Taxonomy" id="2060973"/>
    <lineage>
        <taxon>Eukaryota</taxon>
        <taxon>Fungi</taxon>
        <taxon>Dikarya</taxon>
        <taxon>Ascomycota</taxon>
        <taxon>Pezizomycotina</taxon>
        <taxon>Sordariomycetes</taxon>
        <taxon>Hypocreomycetidae</taxon>
        <taxon>Hypocreales</taxon>
        <taxon>Ophiocordycipitaceae</taxon>
        <taxon>Purpureocillium</taxon>
    </lineage>
</organism>
<dbReference type="EMBL" id="CP086360">
    <property type="protein sequence ID" value="UNI21704.1"/>
    <property type="molecule type" value="Genomic_DNA"/>
</dbReference>
<reference evidence="2" key="1">
    <citation type="submission" date="2021-11" db="EMBL/GenBank/DDBJ databases">
        <title>Purpureocillium_takamizusanense_genome.</title>
        <authorList>
            <person name="Nguyen N.-H."/>
        </authorList>
    </citation>
    <scope>NUCLEOTIDE SEQUENCE</scope>
    <source>
        <strain evidence="2">PT3</strain>
    </source>
</reference>
<evidence type="ECO:0000313" key="2">
    <source>
        <dbReference type="EMBL" id="UNI21704.1"/>
    </source>
</evidence>
<gene>
    <name evidence="2" type="ORF">JDV02_007671</name>
</gene>
<feature type="compositionally biased region" description="Basic residues" evidence="1">
    <location>
        <begin position="407"/>
        <end position="417"/>
    </location>
</feature>
<evidence type="ECO:0000313" key="3">
    <source>
        <dbReference type="Proteomes" id="UP000829364"/>
    </source>
</evidence>
<feature type="region of interest" description="Disordered" evidence="1">
    <location>
        <begin position="505"/>
        <end position="540"/>
    </location>
</feature>
<sequence length="540" mass="57819">MHRWQVGQLAAARQPTAVNSLGRIDGLHASAAVPHAEFDSEEQMLRNAREALGCTDLVTLADLGDMSQSALEIRLTDARSLLSPASIASLYAVWLQERTLAALAKPDDETIRQCVWFLFDCGCGERMAVVTWLNVALNGIEKWAKVMSLGRASDTRAAVMLTIRDLYAGLTVLQGPANGHVLAPLPAVRPVTAPLHALQQPQPHGQMAKPSKTSYGSRASVFSPPEEMQLRQDANEVTCARCLTTGHATGSCPKVHTGPDNALASKKPDYTLEGRLFKPPSHSFGAHQSLASEHVTVSQDQHPASSTSSGRALANVTVTKSGNMLKLSGVVKGPNSESTTHTSFELPALPYDNAYTLKPPVDKKTEAEALQQADEFLAQLSDDLSLDDNKRPLPGDADTIASPRSKGPARKKQKNRGARIPTLGQLAEPAKPKPKVKEPGDVMAVPKATAAAVETEPKDARKPAAASPLRPSSVQDLFRNRDNFRASRVPRRLTAIEMSEADDVERAAANAAREQAAEDEHTEAGAGVRVTEAQKGEAAN</sequence>
<keyword evidence="3" id="KW-1185">Reference proteome</keyword>
<feature type="region of interest" description="Disordered" evidence="1">
    <location>
        <begin position="199"/>
        <end position="219"/>
    </location>
</feature>
<name>A0A9Q8QN12_9HYPO</name>
<dbReference type="Proteomes" id="UP000829364">
    <property type="component" value="Chromosome 7"/>
</dbReference>
<dbReference type="KEGG" id="ptkz:JDV02_007671"/>
<protein>
    <submittedName>
        <fullName evidence="2">Uncharacterized protein</fullName>
    </submittedName>
</protein>
<evidence type="ECO:0000256" key="1">
    <source>
        <dbReference type="SAM" id="MobiDB-lite"/>
    </source>
</evidence>
<proteinExistence type="predicted"/>
<dbReference type="OrthoDB" id="5151375at2759"/>
<dbReference type="GeneID" id="72069619"/>